<dbReference type="PANTHER" id="PTHR46890">
    <property type="entry name" value="NON-LTR RETROLELEMENT REVERSE TRANSCRIPTASE-LIKE PROTEIN-RELATED"/>
    <property type="match status" value="1"/>
</dbReference>
<dbReference type="Pfam" id="PF00078">
    <property type="entry name" value="RVT_1"/>
    <property type="match status" value="1"/>
</dbReference>
<dbReference type="SUPFAM" id="SSF56672">
    <property type="entry name" value="DNA/RNA polymerases"/>
    <property type="match status" value="1"/>
</dbReference>
<organism evidence="2 3">
    <name type="scientific">Cardamine amara subsp. amara</name>
    <dbReference type="NCBI Taxonomy" id="228776"/>
    <lineage>
        <taxon>Eukaryota</taxon>
        <taxon>Viridiplantae</taxon>
        <taxon>Streptophyta</taxon>
        <taxon>Embryophyta</taxon>
        <taxon>Tracheophyta</taxon>
        <taxon>Spermatophyta</taxon>
        <taxon>Magnoliopsida</taxon>
        <taxon>eudicotyledons</taxon>
        <taxon>Gunneridae</taxon>
        <taxon>Pentapetalae</taxon>
        <taxon>rosids</taxon>
        <taxon>malvids</taxon>
        <taxon>Brassicales</taxon>
        <taxon>Brassicaceae</taxon>
        <taxon>Cardamineae</taxon>
        <taxon>Cardamine</taxon>
    </lineage>
</organism>
<evidence type="ECO:0000259" key="1">
    <source>
        <dbReference type="PROSITE" id="PS50878"/>
    </source>
</evidence>
<proteinExistence type="predicted"/>
<dbReference type="AlphaFoldDB" id="A0ABD0ZDZ0"/>
<reference evidence="2 3" key="1">
    <citation type="submission" date="2024-04" db="EMBL/GenBank/DDBJ databases">
        <title>Genome assembly C_amara_ONT_v2.</title>
        <authorList>
            <person name="Yant L."/>
            <person name="Moore C."/>
            <person name="Slenker M."/>
        </authorList>
    </citation>
    <scope>NUCLEOTIDE SEQUENCE [LARGE SCALE GENOMIC DNA]</scope>
    <source>
        <tissue evidence="2">Leaf</tissue>
    </source>
</reference>
<protein>
    <submittedName>
        <fullName evidence="2">Mitochondrial protein</fullName>
    </submittedName>
</protein>
<evidence type="ECO:0000313" key="2">
    <source>
        <dbReference type="EMBL" id="KAL1192902.1"/>
    </source>
</evidence>
<dbReference type="PROSITE" id="PS50878">
    <property type="entry name" value="RT_POL"/>
    <property type="match status" value="1"/>
</dbReference>
<sequence>MNQGLIAEVTREEVRRAVFDIDGTSTPGADGMSGVFNQKYWSVVGEQVTNEVLNFFENGVFPKEWNFTQLVLLPKVTKPKSMTDLRPISLCSVMYKIISKVLCARLKKILPKIVSNTQGAFVAGRLISDNILLAHEMVHALRTKPMCNEEFMAIKTDMSKAYYRVEWRFLEELFIRLGFEKKRVDWIMVCVRMVSFSIILYGNAYGFFEPSRGLRQGDPLSPFLFILCVETLVHVMNRAEQEKRITGLCLTKKCPSVQHLLFADDSLFLCKATFKEAIEILQCLKLYGEASGQEINFQKSSLTFREKIDPIMRRVLGLFMGITKEGGAEKYLGLSECFSGSRDSYWHISQTSSNLD</sequence>
<dbReference type="InterPro" id="IPR043502">
    <property type="entry name" value="DNA/RNA_pol_sf"/>
</dbReference>
<dbReference type="InterPro" id="IPR052343">
    <property type="entry name" value="Retrotransposon-Effector_Assoc"/>
</dbReference>
<dbReference type="InterPro" id="IPR000477">
    <property type="entry name" value="RT_dom"/>
</dbReference>
<evidence type="ECO:0000313" key="3">
    <source>
        <dbReference type="Proteomes" id="UP001558713"/>
    </source>
</evidence>
<gene>
    <name evidence="2" type="ORF">V5N11_007111</name>
</gene>
<accession>A0ABD0ZDZ0</accession>
<keyword evidence="3" id="KW-1185">Reference proteome</keyword>
<comment type="caution">
    <text evidence="2">The sequence shown here is derived from an EMBL/GenBank/DDBJ whole genome shotgun (WGS) entry which is preliminary data.</text>
</comment>
<dbReference type="CDD" id="cd01650">
    <property type="entry name" value="RT_nLTR_like"/>
    <property type="match status" value="1"/>
</dbReference>
<dbReference type="Proteomes" id="UP001558713">
    <property type="component" value="Unassembled WGS sequence"/>
</dbReference>
<dbReference type="PANTHER" id="PTHR46890:SF48">
    <property type="entry name" value="RNA-DIRECTED DNA POLYMERASE"/>
    <property type="match status" value="1"/>
</dbReference>
<feature type="domain" description="Reverse transcriptase" evidence="1">
    <location>
        <begin position="54"/>
        <end position="324"/>
    </location>
</feature>
<dbReference type="EMBL" id="JBANAX010000805">
    <property type="protein sequence ID" value="KAL1192902.1"/>
    <property type="molecule type" value="Genomic_DNA"/>
</dbReference>
<name>A0ABD0ZDZ0_CARAN</name>